<accession>A0AA35WLA7</accession>
<organism evidence="3 4">
    <name type="scientific">Geodia barretti</name>
    <name type="common">Barrett's horny sponge</name>
    <dbReference type="NCBI Taxonomy" id="519541"/>
    <lineage>
        <taxon>Eukaryota</taxon>
        <taxon>Metazoa</taxon>
        <taxon>Porifera</taxon>
        <taxon>Demospongiae</taxon>
        <taxon>Heteroscleromorpha</taxon>
        <taxon>Tetractinellida</taxon>
        <taxon>Astrophorina</taxon>
        <taxon>Geodiidae</taxon>
        <taxon>Geodia</taxon>
    </lineage>
</organism>
<dbReference type="CDD" id="cd07252">
    <property type="entry name" value="BphC1-RGP6_N_like"/>
    <property type="match status" value="1"/>
</dbReference>
<dbReference type="Pfam" id="PF00903">
    <property type="entry name" value="Glyoxalase"/>
    <property type="match status" value="1"/>
</dbReference>
<evidence type="ECO:0000313" key="4">
    <source>
        <dbReference type="Proteomes" id="UP001174909"/>
    </source>
</evidence>
<dbReference type="PROSITE" id="PS51819">
    <property type="entry name" value="VOC"/>
    <property type="match status" value="2"/>
</dbReference>
<feature type="domain" description="VOC" evidence="2">
    <location>
        <begin position="145"/>
        <end position="256"/>
    </location>
</feature>
<reference evidence="3" key="1">
    <citation type="submission" date="2023-03" db="EMBL/GenBank/DDBJ databases">
        <authorList>
            <person name="Steffen K."/>
            <person name="Cardenas P."/>
        </authorList>
    </citation>
    <scope>NUCLEOTIDE SEQUENCE</scope>
</reference>
<dbReference type="InterPro" id="IPR029068">
    <property type="entry name" value="Glyas_Bleomycin-R_OHBP_Dase"/>
</dbReference>
<name>A0AA35WLA7_GEOBA</name>
<evidence type="ECO:0000313" key="3">
    <source>
        <dbReference type="EMBL" id="CAI8018042.1"/>
    </source>
</evidence>
<dbReference type="GO" id="GO:0004462">
    <property type="term" value="F:lactoylglutathione lyase activity"/>
    <property type="evidence" value="ECO:0007669"/>
    <property type="project" value="InterPro"/>
</dbReference>
<evidence type="ECO:0000256" key="1">
    <source>
        <dbReference type="ARBA" id="ARBA00022723"/>
    </source>
</evidence>
<evidence type="ECO:0000259" key="2">
    <source>
        <dbReference type="PROSITE" id="PS51819"/>
    </source>
</evidence>
<dbReference type="AlphaFoldDB" id="A0AA35WLA7"/>
<feature type="domain" description="VOC" evidence="2">
    <location>
        <begin position="6"/>
        <end position="121"/>
    </location>
</feature>
<dbReference type="Pfam" id="PF22632">
    <property type="entry name" value="BphC_D1"/>
    <property type="match status" value="1"/>
</dbReference>
<dbReference type="EMBL" id="CASHTH010001681">
    <property type="protein sequence ID" value="CAI8018042.1"/>
    <property type="molecule type" value="Genomic_DNA"/>
</dbReference>
<proteinExistence type="predicted"/>
<keyword evidence="1" id="KW-0479">Metal-binding</keyword>
<dbReference type="InterPro" id="IPR018146">
    <property type="entry name" value="Glyoxalase_1_CS"/>
</dbReference>
<dbReference type="GO" id="GO:0046872">
    <property type="term" value="F:metal ion binding"/>
    <property type="evidence" value="ECO:0007669"/>
    <property type="project" value="UniProtKB-KW"/>
</dbReference>
<dbReference type="InterPro" id="IPR037523">
    <property type="entry name" value="VOC_core"/>
</dbReference>
<gene>
    <name evidence="3" type="ORF">GBAR_LOCUS10900</name>
</gene>
<protein>
    <submittedName>
        <fullName evidence="3">Biphenyl-2,3-diol 1,2-dioxygenase</fullName>
    </submittedName>
</protein>
<dbReference type="Proteomes" id="UP001174909">
    <property type="component" value="Unassembled WGS sequence"/>
</dbReference>
<dbReference type="SUPFAM" id="SSF54593">
    <property type="entry name" value="Glyoxalase/Bleomycin resistance protein/Dihydroxybiphenyl dioxygenase"/>
    <property type="match status" value="1"/>
</dbReference>
<sequence length="353" mass="38887">MASVTQLGYIGISASNLEEWEHFGTEVLGLQSNGVDSNGVLTMRMDEYTHRFIVSPTGKDDVDFVGFQVTDQAGLAAMAEQLREAGIEVSIGTPEEAKERRVEGLIKFEDPDGTPTEVYYGPPVSFDNPFNSPRPVSGFVTGEQGLGHVVYHVEDLDRAVAFYRDVLGMRISDYIRNLVFFHCNPRHHTLAIIEAKGRNTKKLNHFMVQTQGMNDVGQTYDMVLDSDINVTRGLGSSYQRPYDLLLHENSVGLRRGVRLGRADCGRRDLAGGTPRKGQHLGPPACAAACGDQLGADRAVSKWLTCHRCRTQGFKAQMTAARLDGGLSFRLATTWKRATACRPERRPGGRSPIT</sequence>
<dbReference type="Gene3D" id="3.10.180.10">
    <property type="entry name" value="2,3-Dihydroxybiphenyl 1,2-Dioxygenase, domain 1"/>
    <property type="match status" value="2"/>
</dbReference>
<dbReference type="InterPro" id="IPR004360">
    <property type="entry name" value="Glyas_Fos-R_dOase_dom"/>
</dbReference>
<keyword evidence="4" id="KW-1185">Reference proteome</keyword>
<dbReference type="PROSITE" id="PS00934">
    <property type="entry name" value="GLYOXALASE_I_1"/>
    <property type="match status" value="1"/>
</dbReference>
<comment type="caution">
    <text evidence="3">The sequence shown here is derived from an EMBL/GenBank/DDBJ whole genome shotgun (WGS) entry which is preliminary data.</text>
</comment>